<dbReference type="RefSeq" id="WP_108004226.1">
    <property type="nucleotide sequence ID" value="NZ_JBHEEX010000010.1"/>
</dbReference>
<reference evidence="8 9" key="1">
    <citation type="submission" date="2018-04" db="EMBL/GenBank/DDBJ databases">
        <title>Genomic Encyclopedia of Type Strains, Phase IV (KMG-IV): sequencing the most valuable type-strain genomes for metagenomic binning, comparative biology and taxonomic classification.</title>
        <authorList>
            <person name="Goeker M."/>
        </authorList>
    </citation>
    <scope>NUCLEOTIDE SEQUENCE [LARGE SCALE GENOMIC DNA]</scope>
    <source>
        <strain evidence="8 9">DSM 7138</strain>
    </source>
</reference>
<keyword evidence="4" id="KW-0238">DNA-binding</keyword>
<dbReference type="InterPro" id="IPR009057">
    <property type="entry name" value="Homeodomain-like_sf"/>
</dbReference>
<dbReference type="OrthoDB" id="9800103at2"/>
<name>A0A2T5B1L8_MYCDI</name>
<comment type="caution">
    <text evidence="8">The sequence shown here is derived from an EMBL/GenBank/DDBJ whole genome shotgun (WGS) entry which is preliminary data.</text>
</comment>
<dbReference type="GO" id="GO:0015074">
    <property type="term" value="P:DNA integration"/>
    <property type="evidence" value="ECO:0007669"/>
    <property type="project" value="UniProtKB-KW"/>
</dbReference>
<dbReference type="PANTHER" id="PTHR30461:SF2">
    <property type="entry name" value="SERINE RECOMBINASE PINE-RELATED"/>
    <property type="match status" value="1"/>
</dbReference>
<dbReference type="InterPro" id="IPR036162">
    <property type="entry name" value="Resolvase-like_N_sf"/>
</dbReference>
<evidence type="ECO:0000256" key="4">
    <source>
        <dbReference type="ARBA" id="ARBA00023125"/>
    </source>
</evidence>
<proteinExistence type="inferred from homology"/>
<evidence type="ECO:0000256" key="6">
    <source>
        <dbReference type="PIRSR" id="PIRSR606118-50"/>
    </source>
</evidence>
<accession>A0A2T5B1L8</accession>
<dbReference type="Pfam" id="PF00239">
    <property type="entry name" value="Resolvase"/>
    <property type="match status" value="1"/>
</dbReference>
<protein>
    <submittedName>
        <fullName evidence="8">DNA invertase Pin-like site-specific DNA recombinase</fullName>
    </submittedName>
</protein>
<evidence type="ECO:0000256" key="1">
    <source>
        <dbReference type="ARBA" id="ARBA00009913"/>
    </source>
</evidence>
<dbReference type="InterPro" id="IPR050639">
    <property type="entry name" value="SSR_resolvase"/>
</dbReference>
<organism evidence="8 9">
    <name type="scientific">Mycoplana dimorpha</name>
    <dbReference type="NCBI Taxonomy" id="28320"/>
    <lineage>
        <taxon>Bacteria</taxon>
        <taxon>Pseudomonadati</taxon>
        <taxon>Pseudomonadota</taxon>
        <taxon>Alphaproteobacteria</taxon>
        <taxon>Hyphomicrobiales</taxon>
        <taxon>Rhizobiaceae</taxon>
        <taxon>Mycoplana</taxon>
    </lineage>
</organism>
<dbReference type="InterPro" id="IPR006118">
    <property type="entry name" value="Recombinase_CS"/>
</dbReference>
<dbReference type="PANTHER" id="PTHR30461">
    <property type="entry name" value="DNA-INVERTASE FROM LAMBDOID PROPHAGE"/>
    <property type="match status" value="1"/>
</dbReference>
<dbReference type="Gene3D" id="3.40.50.1390">
    <property type="entry name" value="Resolvase, N-terminal catalytic domain"/>
    <property type="match status" value="1"/>
</dbReference>
<evidence type="ECO:0000313" key="8">
    <source>
        <dbReference type="EMBL" id="PTM92870.1"/>
    </source>
</evidence>
<keyword evidence="5" id="KW-0233">DNA recombination</keyword>
<keyword evidence="2" id="KW-0229">DNA integration</keyword>
<dbReference type="InterPro" id="IPR006119">
    <property type="entry name" value="Resolv_N"/>
</dbReference>
<dbReference type="CDD" id="cd00569">
    <property type="entry name" value="HTH_Hin_like"/>
    <property type="match status" value="1"/>
</dbReference>
<gene>
    <name evidence="8" type="ORF">C7449_107284</name>
</gene>
<evidence type="ECO:0000256" key="3">
    <source>
        <dbReference type="ARBA" id="ARBA00023100"/>
    </source>
</evidence>
<evidence type="ECO:0000313" key="9">
    <source>
        <dbReference type="Proteomes" id="UP000241247"/>
    </source>
</evidence>
<dbReference type="PROSITE" id="PS00398">
    <property type="entry name" value="RECOMBINASES_2"/>
    <property type="match status" value="1"/>
</dbReference>
<sequence length="203" mass="22056">MGELIGYVRVSKADGSQVLDLQKDALLNAGVKAQMIYEDFASGNRDDRSGLDACLKALRAGDALVVWKLDRLGRDLRHLVTTVDDLSKRSVGFRVLSGQTPIDTSTAQGKLMFGIFASLAEFERELIRERTIAGLQSARARGRVGGRKPTMTPAKVRMAQAAMGKPETVVAALCKELGVSRQTLYRHVGPDGQLRCDGRKLIG</sequence>
<keyword evidence="3" id="KW-0230">DNA invertase</keyword>
<feature type="domain" description="Resolvase/invertase-type recombinase catalytic" evidence="7">
    <location>
        <begin position="3"/>
        <end position="142"/>
    </location>
</feature>
<dbReference type="GO" id="GO:0000150">
    <property type="term" value="F:DNA strand exchange activity"/>
    <property type="evidence" value="ECO:0007669"/>
    <property type="project" value="UniProtKB-KW"/>
</dbReference>
<comment type="similarity">
    <text evidence="1">Belongs to the site-specific recombinase resolvase family.</text>
</comment>
<feature type="active site" description="O-(5'-phospho-DNA)-serine intermediate" evidence="6">
    <location>
        <position position="11"/>
    </location>
</feature>
<dbReference type="FunFam" id="3.40.50.1390:FF:000001">
    <property type="entry name" value="DNA recombinase"/>
    <property type="match status" value="1"/>
</dbReference>
<dbReference type="CDD" id="cd03768">
    <property type="entry name" value="SR_ResInv"/>
    <property type="match status" value="1"/>
</dbReference>
<dbReference type="SMART" id="SM00857">
    <property type="entry name" value="Resolvase"/>
    <property type="match status" value="1"/>
</dbReference>
<dbReference type="Proteomes" id="UP000241247">
    <property type="component" value="Unassembled WGS sequence"/>
</dbReference>
<dbReference type="PROSITE" id="PS51736">
    <property type="entry name" value="RECOMBINASES_3"/>
    <property type="match status" value="1"/>
</dbReference>
<dbReference type="EMBL" id="PZZZ01000007">
    <property type="protein sequence ID" value="PTM92870.1"/>
    <property type="molecule type" value="Genomic_DNA"/>
</dbReference>
<dbReference type="SUPFAM" id="SSF46689">
    <property type="entry name" value="Homeodomain-like"/>
    <property type="match status" value="1"/>
</dbReference>
<dbReference type="AlphaFoldDB" id="A0A2T5B1L8"/>
<evidence type="ECO:0000256" key="2">
    <source>
        <dbReference type="ARBA" id="ARBA00022908"/>
    </source>
</evidence>
<dbReference type="Gene3D" id="1.10.10.60">
    <property type="entry name" value="Homeodomain-like"/>
    <property type="match status" value="1"/>
</dbReference>
<evidence type="ECO:0000259" key="7">
    <source>
        <dbReference type="PROSITE" id="PS51736"/>
    </source>
</evidence>
<evidence type="ECO:0000256" key="5">
    <source>
        <dbReference type="ARBA" id="ARBA00023172"/>
    </source>
</evidence>
<dbReference type="GO" id="GO:0003677">
    <property type="term" value="F:DNA binding"/>
    <property type="evidence" value="ECO:0007669"/>
    <property type="project" value="UniProtKB-KW"/>
</dbReference>
<dbReference type="SUPFAM" id="SSF53041">
    <property type="entry name" value="Resolvase-like"/>
    <property type="match status" value="1"/>
</dbReference>
<keyword evidence="9" id="KW-1185">Reference proteome</keyword>